<name>I7A4I6_PHAVU</name>
<accession>I7A4I6</accession>
<proteinExistence type="predicted"/>
<dbReference type="AlphaFoldDB" id="I7A4I6"/>
<evidence type="ECO:0000313" key="1">
    <source>
        <dbReference type="EMBL" id="AFN88205.1"/>
    </source>
</evidence>
<dbReference type="EMBL" id="JX000234">
    <property type="protein sequence ID" value="AFN88205.1"/>
    <property type="molecule type" value="Genomic_DNA"/>
</dbReference>
<dbReference type="EMBL" id="JX000234">
    <property type="protein sequence ID" value="AFN88190.1"/>
    <property type="molecule type" value="Genomic_DNA"/>
</dbReference>
<dbReference type="Pfam" id="PF14223">
    <property type="entry name" value="Retrotran_gag_2"/>
    <property type="match status" value="1"/>
</dbReference>
<organism evidence="1">
    <name type="scientific">Phaseolus vulgaris</name>
    <name type="common">Kidney bean</name>
    <name type="synonym">French bean</name>
    <dbReference type="NCBI Taxonomy" id="3885"/>
    <lineage>
        <taxon>Eukaryota</taxon>
        <taxon>Viridiplantae</taxon>
        <taxon>Streptophyta</taxon>
        <taxon>Embryophyta</taxon>
        <taxon>Tracheophyta</taxon>
        <taxon>Spermatophyta</taxon>
        <taxon>Magnoliopsida</taxon>
        <taxon>eudicotyledons</taxon>
        <taxon>Gunneridae</taxon>
        <taxon>Pentapetalae</taxon>
        <taxon>rosids</taxon>
        <taxon>fabids</taxon>
        <taxon>Fabales</taxon>
        <taxon>Fabaceae</taxon>
        <taxon>Papilionoideae</taxon>
        <taxon>50 kb inversion clade</taxon>
        <taxon>NPAAA clade</taxon>
        <taxon>indigoferoid/millettioid clade</taxon>
        <taxon>Phaseoleae</taxon>
        <taxon>Phaseolus</taxon>
    </lineage>
</organism>
<dbReference type="PANTHER" id="PTHR35317:SF11">
    <property type="entry name" value="CCHC-TYPE DOMAIN-CONTAINING PROTEIN"/>
    <property type="match status" value="1"/>
</dbReference>
<dbReference type="PANTHER" id="PTHR35317">
    <property type="entry name" value="OS04G0629600 PROTEIN"/>
    <property type="match status" value="1"/>
</dbReference>
<protein>
    <submittedName>
        <fullName evidence="1">Gag-pol polyprotein</fullName>
    </submittedName>
</protein>
<sequence>MAQIKSTKGKKKTKKANAKSCFLFAGVSQMILTRIMAIKSSEKIWDYLKGKYEGNKKIQGMKVLNIIREFELKKDERF</sequence>
<reference evidence="1" key="1">
    <citation type="journal article" date="2012" name="Theor. Appl. Genet.">
        <title>Development of candidate gene markers associated to common bacterial blight resistance in common bean.</title>
        <authorList>
            <person name="Shi C."/>
            <person name="Yu K."/>
            <person name="Xie W."/>
            <person name="Perry G."/>
            <person name="Navabi A."/>
            <person name="Peter Pauls K."/>
            <person name="Miklas P.N."/>
            <person name="Fourie D."/>
        </authorList>
    </citation>
    <scope>NUCLEOTIDE SEQUENCE</scope>
</reference>